<keyword evidence="6" id="KW-0474">Menaquinone biosynthesis</keyword>
<reference evidence="11" key="2">
    <citation type="submission" date="2015-05" db="EMBL/GenBank/DDBJ databases">
        <title>Complete genome sequence of Corynebacterium uterequi DSM 45634, isolated from the uterus of a maiden mare.</title>
        <authorList>
            <person name="Ruckert C."/>
            <person name="Albersmeier A."/>
            <person name="Winkler A."/>
            <person name="Tauch A."/>
        </authorList>
    </citation>
    <scope>NUCLEOTIDE SEQUENCE [LARGE SCALE GENOMIC DNA]</scope>
    <source>
        <strain evidence="11">DSM 45634</strain>
    </source>
</reference>
<dbReference type="Pfam" id="PF02775">
    <property type="entry name" value="TPP_enzyme_C"/>
    <property type="match status" value="1"/>
</dbReference>
<dbReference type="Gene3D" id="3.40.50.970">
    <property type="match status" value="2"/>
</dbReference>
<comment type="cofactor">
    <cofactor evidence="6">
        <name>Mg(2+)</name>
        <dbReference type="ChEBI" id="CHEBI:18420"/>
    </cofactor>
    <cofactor evidence="6">
        <name>Mn(2+)</name>
        <dbReference type="ChEBI" id="CHEBI:29035"/>
    </cofactor>
</comment>
<dbReference type="GO" id="GO:0030976">
    <property type="term" value="F:thiamine pyrophosphate binding"/>
    <property type="evidence" value="ECO:0007669"/>
    <property type="project" value="UniProtKB-UniRule"/>
</dbReference>
<dbReference type="InterPro" id="IPR029061">
    <property type="entry name" value="THDP-binding"/>
</dbReference>
<comment type="subunit">
    <text evidence="6">Homodimer.</text>
</comment>
<evidence type="ECO:0000256" key="7">
    <source>
        <dbReference type="SAM" id="MobiDB-lite"/>
    </source>
</evidence>
<comment type="catalytic activity">
    <reaction evidence="6">
        <text>isochorismate + 2-oxoglutarate + H(+) = 5-enolpyruvoyl-6-hydroxy-2-succinyl-cyclohex-3-ene-1-carboxylate + CO2</text>
        <dbReference type="Rhea" id="RHEA:25593"/>
        <dbReference type="ChEBI" id="CHEBI:15378"/>
        <dbReference type="ChEBI" id="CHEBI:16526"/>
        <dbReference type="ChEBI" id="CHEBI:16810"/>
        <dbReference type="ChEBI" id="CHEBI:29780"/>
        <dbReference type="ChEBI" id="CHEBI:58818"/>
        <dbReference type="EC" id="2.2.1.9"/>
    </reaction>
</comment>
<dbReference type="CDD" id="cd02009">
    <property type="entry name" value="TPP_SHCHC_synthase"/>
    <property type="match status" value="1"/>
</dbReference>
<evidence type="ECO:0000313" key="10">
    <source>
        <dbReference type="EMBL" id="AKK10301.1"/>
    </source>
</evidence>
<evidence type="ECO:0000259" key="9">
    <source>
        <dbReference type="Pfam" id="PF02776"/>
    </source>
</evidence>
<comment type="cofactor">
    <cofactor evidence="6">
        <name>thiamine diphosphate</name>
        <dbReference type="ChEBI" id="CHEBI:58937"/>
    </cofactor>
    <text evidence="6">Binds 1 thiamine pyrophosphate per subunit.</text>
</comment>
<sequence>MTFSAAIRSRRPHSKLGRMVEHAPSSQSSARLARAVATEIARQVTDVVICPGSRNSPLSIALLRQPGLRVHTRVDERSAAFLALGIARVTRRHVAVVTTSGTAASNCIPAMTEAAHSHTPLLLVTADRPRRLVGRGASQTIDQVGLCGPVAPTLHVDSTMVDTIPGLLNEWCEGRYAVHLNVALDNPLLSEELLAEDEPAAAHNEGPARVAQVDHGEVELDLSKDTLVIAGDEAWEVPGLEDVPTLAEPTAPAPFRPVHPLAAGLFAKGEIATEGSSEYADYVARTKPEQIVVVGHPTLHRPVAKLMADESITVVSLSRTAQVTDPTDNARFVGSRVKVTGAPRKQWLNLCDALSAVAAETVREVLADSTFGFTGLHVAAGIADGLGVGDTVVLGASNPVRDAAYVGLPFGGVDTYSPRGTAGIDGTVSQAVGVALAVQSAHPWELRAPRTVALMGDVTFLHDVGGLLIPPGQPRPENLTIVVANDDGCGIFETLETGRTEYREYFEDAFGTPHGVDIAALCAAYGVEHRRVETLPELLIALEDAAERSQGVLVIEAVTTRRTRRELTDALSRGVGL</sequence>
<dbReference type="Proteomes" id="UP000035548">
    <property type="component" value="Chromosome"/>
</dbReference>
<accession>A0A0G3HAB4</accession>
<evidence type="ECO:0000259" key="8">
    <source>
        <dbReference type="Pfam" id="PF02775"/>
    </source>
</evidence>
<dbReference type="SUPFAM" id="SSF52518">
    <property type="entry name" value="Thiamin diphosphate-binding fold (THDP-binding)"/>
    <property type="match status" value="2"/>
</dbReference>
<feature type="domain" description="Thiamine pyrophosphate enzyme TPP-binding" evidence="8">
    <location>
        <begin position="425"/>
        <end position="556"/>
    </location>
</feature>
<dbReference type="InterPro" id="IPR012001">
    <property type="entry name" value="Thiamin_PyroP_enz_TPP-bd_dom"/>
</dbReference>
<dbReference type="GO" id="GO:0030145">
    <property type="term" value="F:manganese ion binding"/>
    <property type="evidence" value="ECO:0007669"/>
    <property type="project" value="UniProtKB-UniRule"/>
</dbReference>
<dbReference type="PATRIC" id="fig|1072256.5.peg.272"/>
<evidence type="ECO:0000256" key="2">
    <source>
        <dbReference type="ARBA" id="ARBA00022723"/>
    </source>
</evidence>
<organism evidence="10 11">
    <name type="scientific">Corynebacterium uterequi</name>
    <dbReference type="NCBI Taxonomy" id="1072256"/>
    <lineage>
        <taxon>Bacteria</taxon>
        <taxon>Bacillati</taxon>
        <taxon>Actinomycetota</taxon>
        <taxon>Actinomycetes</taxon>
        <taxon>Mycobacteriales</taxon>
        <taxon>Corynebacteriaceae</taxon>
        <taxon>Corynebacterium</taxon>
    </lineage>
</organism>
<proteinExistence type="inferred from homology"/>
<evidence type="ECO:0000256" key="6">
    <source>
        <dbReference type="HAMAP-Rule" id="MF_01659"/>
    </source>
</evidence>
<keyword evidence="5 6" id="KW-0464">Manganese</keyword>
<feature type="region of interest" description="Disordered" evidence="7">
    <location>
        <begin position="1"/>
        <end position="27"/>
    </location>
</feature>
<dbReference type="GO" id="GO:0070204">
    <property type="term" value="F:2-succinyl-5-enolpyruvyl-6-hydroxy-3-cyclohexene-1-carboxylic-acid synthase activity"/>
    <property type="evidence" value="ECO:0007669"/>
    <property type="project" value="UniProtKB-UniRule"/>
</dbReference>
<keyword evidence="1 6" id="KW-0808">Transferase</keyword>
<keyword evidence="4 6" id="KW-0786">Thiamine pyrophosphate</keyword>
<evidence type="ECO:0000256" key="4">
    <source>
        <dbReference type="ARBA" id="ARBA00023052"/>
    </source>
</evidence>
<evidence type="ECO:0000256" key="1">
    <source>
        <dbReference type="ARBA" id="ARBA00022679"/>
    </source>
</evidence>
<dbReference type="HAMAP" id="MF_01659">
    <property type="entry name" value="MenD"/>
    <property type="match status" value="1"/>
</dbReference>
<dbReference type="InterPro" id="IPR004433">
    <property type="entry name" value="MenaQ_synth_MenD"/>
</dbReference>
<evidence type="ECO:0000313" key="11">
    <source>
        <dbReference type="Proteomes" id="UP000035548"/>
    </source>
</evidence>
<dbReference type="STRING" id="1072256.CUTER_01405"/>
<dbReference type="PANTHER" id="PTHR42916:SF1">
    <property type="entry name" value="PROTEIN PHYLLO, CHLOROPLASTIC"/>
    <property type="match status" value="1"/>
</dbReference>
<dbReference type="InterPro" id="IPR011766">
    <property type="entry name" value="TPP_enzyme_TPP-bd"/>
</dbReference>
<dbReference type="KEGG" id="cut:CUTER_01405"/>
<gene>
    <name evidence="6 10" type="primary">menD</name>
    <name evidence="10" type="ORF">CUTER_01405</name>
</gene>
<dbReference type="UniPathway" id="UPA00079"/>
<dbReference type="EC" id="2.2.1.9" evidence="6"/>
<protein>
    <recommendedName>
        <fullName evidence="6">2-succinyl-5-enolpyruvyl-6-hydroxy-3-cyclohexene-1-carboxylate synthase</fullName>
        <shortName evidence="6">SEPHCHC synthase</shortName>
        <ecNumber evidence="6">2.2.1.9</ecNumber>
    </recommendedName>
    <alternativeName>
        <fullName evidence="6">Menaquinone biosynthesis protein MenD</fullName>
    </alternativeName>
</protein>
<dbReference type="EMBL" id="CP011546">
    <property type="protein sequence ID" value="AKK10301.1"/>
    <property type="molecule type" value="Genomic_DNA"/>
</dbReference>
<keyword evidence="11" id="KW-1185">Reference proteome</keyword>
<dbReference type="UniPathway" id="UPA01057">
    <property type="reaction ID" value="UER00164"/>
</dbReference>
<comment type="similarity">
    <text evidence="6">Belongs to the TPP enzyme family. MenD subfamily.</text>
</comment>
<dbReference type="GO" id="GO:0009234">
    <property type="term" value="P:menaquinone biosynthetic process"/>
    <property type="evidence" value="ECO:0007669"/>
    <property type="project" value="UniProtKB-UniRule"/>
</dbReference>
<dbReference type="Gene3D" id="3.40.50.1220">
    <property type="entry name" value="TPP-binding domain"/>
    <property type="match status" value="1"/>
</dbReference>
<evidence type="ECO:0000256" key="5">
    <source>
        <dbReference type="ARBA" id="ARBA00023211"/>
    </source>
</evidence>
<keyword evidence="2 6" id="KW-0479">Metal-binding</keyword>
<reference evidence="10 11" key="1">
    <citation type="journal article" date="2015" name="Genome Announc.">
        <title>Virulence Factor Genes Detected in the Complete Genome Sequence of Corynebacterium uterequi DSM 45634, Isolated from the Uterus of a Maiden Mare.</title>
        <authorList>
            <person name="Ruckert C."/>
            <person name="Kriete M."/>
            <person name="Jaenicke S."/>
            <person name="Winkler A."/>
            <person name="Tauch A."/>
        </authorList>
    </citation>
    <scope>NUCLEOTIDE SEQUENCE [LARGE SCALE GENOMIC DNA]</scope>
    <source>
        <strain evidence="10 11">DSM 45634</strain>
    </source>
</reference>
<comment type="pathway">
    <text evidence="6">Quinol/quinone metabolism; menaquinone biosynthesis.</text>
</comment>
<dbReference type="PANTHER" id="PTHR42916">
    <property type="entry name" value="2-SUCCINYL-5-ENOLPYRUVYL-6-HYDROXY-3-CYCLOHEXENE-1-CARBOXYLATE SYNTHASE"/>
    <property type="match status" value="1"/>
</dbReference>
<name>A0A0G3HAB4_9CORY</name>
<dbReference type="AlphaFoldDB" id="A0A0G3HAB4"/>
<dbReference type="GO" id="GO:0000287">
    <property type="term" value="F:magnesium ion binding"/>
    <property type="evidence" value="ECO:0007669"/>
    <property type="project" value="UniProtKB-UniRule"/>
</dbReference>
<dbReference type="Pfam" id="PF02776">
    <property type="entry name" value="TPP_enzyme_N"/>
    <property type="match status" value="1"/>
</dbReference>
<keyword evidence="3 6" id="KW-0460">Magnesium</keyword>
<dbReference type="PIRSF" id="PIRSF004983">
    <property type="entry name" value="MenD"/>
    <property type="match status" value="1"/>
</dbReference>
<evidence type="ECO:0000256" key="3">
    <source>
        <dbReference type="ARBA" id="ARBA00022842"/>
    </source>
</evidence>
<comment type="pathway">
    <text evidence="6">Quinol/quinone metabolism; 1,4-dihydroxy-2-naphthoate biosynthesis; 1,4-dihydroxy-2-naphthoate from chorismate: step 2/7.</text>
</comment>
<comment type="function">
    <text evidence="6">Catalyzes the thiamine diphosphate-dependent decarboxylation of 2-oxoglutarate and the subsequent addition of the resulting succinic semialdehyde-thiamine pyrophosphate anion to isochorismate to yield 2-succinyl-5-enolpyruvyl-6-hydroxy-3-cyclohexene-1-carboxylate (SEPHCHC).</text>
</comment>
<dbReference type="NCBIfam" id="TIGR00173">
    <property type="entry name" value="menD"/>
    <property type="match status" value="1"/>
</dbReference>
<feature type="domain" description="Thiamine pyrophosphate enzyme N-terminal TPP-binding" evidence="9">
    <location>
        <begin position="32"/>
        <end position="145"/>
    </location>
</feature>